<protein>
    <recommendedName>
        <fullName evidence="3">Reverse transcriptase domain-containing protein</fullName>
    </recommendedName>
</protein>
<sequence>MAIRHRDRTLDMSESAISALLGKNLSSQYGGGKAADAAILDRYLEGMDLSALSPLSWEELELEITLEVVKEAVGKLNRWMMPGGAGFPVVFYQAYVAQLAEPLLTVFREDQRGGGLPPTLREKKICIIPKPGGDGTSPPSYGPLTMLNVDMKVLCKILAERLKSFVATLVHEDKYRFIPGRSTALNLQRLLLM</sequence>
<organism evidence="1 2">
    <name type="scientific">Pleurodeles waltl</name>
    <name type="common">Iberian ribbed newt</name>
    <dbReference type="NCBI Taxonomy" id="8319"/>
    <lineage>
        <taxon>Eukaryota</taxon>
        <taxon>Metazoa</taxon>
        <taxon>Chordata</taxon>
        <taxon>Craniata</taxon>
        <taxon>Vertebrata</taxon>
        <taxon>Euteleostomi</taxon>
        <taxon>Amphibia</taxon>
        <taxon>Batrachia</taxon>
        <taxon>Caudata</taxon>
        <taxon>Salamandroidea</taxon>
        <taxon>Salamandridae</taxon>
        <taxon>Pleurodelinae</taxon>
        <taxon>Pleurodeles</taxon>
    </lineage>
</organism>
<dbReference type="Proteomes" id="UP001066276">
    <property type="component" value="Chromosome 5"/>
</dbReference>
<dbReference type="AlphaFoldDB" id="A0AAV7RXM0"/>
<name>A0AAV7RXM0_PLEWA</name>
<proteinExistence type="predicted"/>
<comment type="caution">
    <text evidence="1">The sequence shown here is derived from an EMBL/GenBank/DDBJ whole genome shotgun (WGS) entry which is preliminary data.</text>
</comment>
<evidence type="ECO:0000313" key="2">
    <source>
        <dbReference type="Proteomes" id="UP001066276"/>
    </source>
</evidence>
<gene>
    <name evidence="1" type="ORF">NDU88_009452</name>
</gene>
<accession>A0AAV7RXM0</accession>
<reference evidence="1" key="1">
    <citation type="journal article" date="2022" name="bioRxiv">
        <title>Sequencing and chromosome-scale assembly of the giantPleurodeles waltlgenome.</title>
        <authorList>
            <person name="Brown T."/>
            <person name="Elewa A."/>
            <person name="Iarovenko S."/>
            <person name="Subramanian E."/>
            <person name="Araus A.J."/>
            <person name="Petzold A."/>
            <person name="Susuki M."/>
            <person name="Suzuki K.-i.T."/>
            <person name="Hayashi T."/>
            <person name="Toyoda A."/>
            <person name="Oliveira C."/>
            <person name="Osipova E."/>
            <person name="Leigh N.D."/>
            <person name="Simon A."/>
            <person name="Yun M.H."/>
        </authorList>
    </citation>
    <scope>NUCLEOTIDE SEQUENCE</scope>
    <source>
        <strain evidence="1">20211129_DDA</strain>
        <tissue evidence="1">Liver</tissue>
    </source>
</reference>
<keyword evidence="2" id="KW-1185">Reference proteome</keyword>
<evidence type="ECO:0008006" key="3">
    <source>
        <dbReference type="Google" id="ProtNLM"/>
    </source>
</evidence>
<dbReference type="PANTHER" id="PTHR19446">
    <property type="entry name" value="REVERSE TRANSCRIPTASES"/>
    <property type="match status" value="1"/>
</dbReference>
<evidence type="ECO:0000313" key="1">
    <source>
        <dbReference type="EMBL" id="KAJ1156735.1"/>
    </source>
</evidence>
<dbReference type="EMBL" id="JANPWB010000009">
    <property type="protein sequence ID" value="KAJ1156735.1"/>
    <property type="molecule type" value="Genomic_DNA"/>
</dbReference>